<name>W7LXL1_GIBM7</name>
<proteinExistence type="predicted"/>
<keyword evidence="3" id="KW-1185">Reference proteome</keyword>
<dbReference type="AlphaFoldDB" id="W7LXL1"/>
<gene>
    <name evidence="2" type="ORF">FVEG_15610</name>
</gene>
<dbReference type="GeneID" id="30072486"/>
<dbReference type="KEGG" id="fvr:FVEG_15610"/>
<evidence type="ECO:0000256" key="1">
    <source>
        <dbReference type="SAM" id="MobiDB-lite"/>
    </source>
</evidence>
<sequence length="105" mass="11950">MLFQTTAIQLIHCEIISGSPCSKAKDELPSFIPPYRRAHPAAFFSWMKYYKQTTEAIRDSGQDEAVHQQSPVNHASLESGINGNNQLTVNNEMDFRYRGSSMLLW</sequence>
<feature type="region of interest" description="Disordered" evidence="1">
    <location>
        <begin position="60"/>
        <end position="83"/>
    </location>
</feature>
<dbReference type="VEuPathDB" id="FungiDB:FVEG_15610"/>
<dbReference type="RefSeq" id="XP_018750194.1">
    <property type="nucleotide sequence ID" value="XM_018904793.1"/>
</dbReference>
<evidence type="ECO:0000313" key="2">
    <source>
        <dbReference type="EMBL" id="EWG44003.1"/>
    </source>
</evidence>
<evidence type="ECO:0000313" key="3">
    <source>
        <dbReference type="Proteomes" id="UP000009096"/>
    </source>
</evidence>
<dbReference type="Proteomes" id="UP000009096">
    <property type="component" value="Chromosome 3"/>
</dbReference>
<organism evidence="2 3">
    <name type="scientific">Gibberella moniliformis (strain M3125 / FGSC 7600)</name>
    <name type="common">Maize ear and stalk rot fungus</name>
    <name type="synonym">Fusarium verticillioides</name>
    <dbReference type="NCBI Taxonomy" id="334819"/>
    <lineage>
        <taxon>Eukaryota</taxon>
        <taxon>Fungi</taxon>
        <taxon>Dikarya</taxon>
        <taxon>Ascomycota</taxon>
        <taxon>Pezizomycotina</taxon>
        <taxon>Sordariomycetes</taxon>
        <taxon>Hypocreomycetidae</taxon>
        <taxon>Hypocreales</taxon>
        <taxon>Nectriaceae</taxon>
        <taxon>Fusarium</taxon>
        <taxon>Fusarium fujikuroi species complex</taxon>
    </lineage>
</organism>
<dbReference type="EMBL" id="DS022247">
    <property type="protein sequence ID" value="EWG44003.1"/>
    <property type="molecule type" value="Genomic_DNA"/>
</dbReference>
<accession>W7LXL1</accession>
<reference evidence="2 3" key="1">
    <citation type="journal article" date="2010" name="Nature">
        <title>Comparative genomics reveals mobile pathogenicity chromosomes in Fusarium.</title>
        <authorList>
            <person name="Ma L.J."/>
            <person name="van der Does H.C."/>
            <person name="Borkovich K.A."/>
            <person name="Coleman J.J."/>
            <person name="Daboussi M.J."/>
            <person name="Di Pietro A."/>
            <person name="Dufresne M."/>
            <person name="Freitag M."/>
            <person name="Grabherr M."/>
            <person name="Henrissat B."/>
            <person name="Houterman P.M."/>
            <person name="Kang S."/>
            <person name="Shim W.B."/>
            <person name="Woloshuk C."/>
            <person name="Xie X."/>
            <person name="Xu J.R."/>
            <person name="Antoniw J."/>
            <person name="Baker S.E."/>
            <person name="Bluhm B.H."/>
            <person name="Breakspear A."/>
            <person name="Brown D.W."/>
            <person name="Butchko R.A."/>
            <person name="Chapman S."/>
            <person name="Coulson R."/>
            <person name="Coutinho P.M."/>
            <person name="Danchin E.G."/>
            <person name="Diener A."/>
            <person name="Gale L.R."/>
            <person name="Gardiner D.M."/>
            <person name="Goff S."/>
            <person name="Hammond-Kosack K.E."/>
            <person name="Hilburn K."/>
            <person name="Hua-Van A."/>
            <person name="Jonkers W."/>
            <person name="Kazan K."/>
            <person name="Kodira C.D."/>
            <person name="Koehrsen M."/>
            <person name="Kumar L."/>
            <person name="Lee Y.H."/>
            <person name="Li L."/>
            <person name="Manners J.M."/>
            <person name="Miranda-Saavedra D."/>
            <person name="Mukherjee M."/>
            <person name="Park G."/>
            <person name="Park J."/>
            <person name="Park S.Y."/>
            <person name="Proctor R.H."/>
            <person name="Regev A."/>
            <person name="Ruiz-Roldan M.C."/>
            <person name="Sain D."/>
            <person name="Sakthikumar S."/>
            <person name="Sykes S."/>
            <person name="Schwartz D.C."/>
            <person name="Turgeon B.G."/>
            <person name="Wapinski I."/>
            <person name="Yoder O."/>
            <person name="Young S."/>
            <person name="Zeng Q."/>
            <person name="Zhou S."/>
            <person name="Galagan J."/>
            <person name="Cuomo C.A."/>
            <person name="Kistler H.C."/>
            <person name="Rep M."/>
        </authorList>
    </citation>
    <scope>NUCLEOTIDE SEQUENCE [LARGE SCALE GENOMIC DNA]</scope>
    <source>
        <strain evidence="3">M3125 / FGSC 7600</strain>
    </source>
</reference>
<protein>
    <submittedName>
        <fullName evidence="2">Uncharacterized protein</fullName>
    </submittedName>
</protein>